<dbReference type="Gene3D" id="3.30.70.330">
    <property type="match status" value="1"/>
</dbReference>
<feature type="compositionally biased region" description="Basic and acidic residues" evidence="5">
    <location>
        <begin position="381"/>
        <end position="394"/>
    </location>
</feature>
<keyword evidence="3" id="KW-0539">Nucleus</keyword>
<evidence type="ECO:0000256" key="3">
    <source>
        <dbReference type="ARBA" id="ARBA00023242"/>
    </source>
</evidence>
<evidence type="ECO:0000256" key="1">
    <source>
        <dbReference type="ARBA" id="ARBA00004604"/>
    </source>
</evidence>
<dbReference type="GO" id="GO:0003723">
    <property type="term" value="F:RNA binding"/>
    <property type="evidence" value="ECO:0007669"/>
    <property type="project" value="UniProtKB-UniRule"/>
</dbReference>
<evidence type="ECO:0000259" key="6">
    <source>
        <dbReference type="PROSITE" id="PS50102"/>
    </source>
</evidence>
<dbReference type="Proteomes" id="UP001309876">
    <property type="component" value="Unassembled WGS sequence"/>
</dbReference>
<feature type="region of interest" description="Disordered" evidence="5">
    <location>
        <begin position="1"/>
        <end position="147"/>
    </location>
</feature>
<dbReference type="SUPFAM" id="SSF54928">
    <property type="entry name" value="RNA-binding domain, RBD"/>
    <property type="match status" value="1"/>
</dbReference>
<dbReference type="PANTHER" id="PTHR46754">
    <property type="entry name" value="MKI67 FHA DOMAIN-INTERACTING NUCLEOLAR PHOSPHOPROTEIN"/>
    <property type="match status" value="1"/>
</dbReference>
<feature type="region of interest" description="Disordered" evidence="5">
    <location>
        <begin position="351"/>
        <end position="446"/>
    </location>
</feature>
<dbReference type="InterPro" id="IPR035979">
    <property type="entry name" value="RBD_domain_sf"/>
</dbReference>
<dbReference type="EMBL" id="JAVRRJ010000001">
    <property type="protein sequence ID" value="KAK5090937.1"/>
    <property type="molecule type" value="Genomic_DNA"/>
</dbReference>
<feature type="domain" description="RRM" evidence="6">
    <location>
        <begin position="203"/>
        <end position="281"/>
    </location>
</feature>
<evidence type="ECO:0000256" key="2">
    <source>
        <dbReference type="ARBA" id="ARBA00022884"/>
    </source>
</evidence>
<dbReference type="PROSITE" id="PS50102">
    <property type="entry name" value="RRM"/>
    <property type="match status" value="1"/>
</dbReference>
<dbReference type="Pfam" id="PF00076">
    <property type="entry name" value="RRM_1"/>
    <property type="match status" value="1"/>
</dbReference>
<dbReference type="GO" id="GO:0005730">
    <property type="term" value="C:nucleolus"/>
    <property type="evidence" value="ECO:0007669"/>
    <property type="project" value="UniProtKB-SubCell"/>
</dbReference>
<evidence type="ECO:0000313" key="7">
    <source>
        <dbReference type="EMBL" id="KAK5090937.1"/>
    </source>
</evidence>
<sequence length="446" mass="49679">MAEKKRKVADSTTSSQAVKKAKKNTKPEGKKVSNAEASEIITATIPNVDTVPAAKKKARKRAADFLDNEPETTLPEKNERPVGNGVVEPASLTADGVNGVVEHSDDEDITITTSKQPKRKSMMAEAERTQDQEMEDEFGKGDEEDEQVDIDAAPALLTGFDSESEDLAEDKSFDASKVQPIPQFKKTSRKLRKAKETPSDGPGVVYIGRIPHGFYESQMREYFAQFGDISRLRLSRSKKTGASKHFAFVEFTSDEVAKIVAETMDNYLMFGHILKCKYAPEGSLHPDVWKGANKKFRKIPHHKLARQKAEQPKTDEQIAKKMKKEQAKRVAKVEKLKQIGYEFELPKLKKPEERVQVEDEQKQPAIEDKVEGAIVPPPTVPKDELATKVEDDAKKSKKPKQTKAPVAAEKEASVKVPSKSKGTKEKPLPAKKDKQLKGILKKPKRA</sequence>
<name>A0AAN7T724_9EURO</name>
<evidence type="ECO:0000256" key="5">
    <source>
        <dbReference type="SAM" id="MobiDB-lite"/>
    </source>
</evidence>
<accession>A0AAN7T724</accession>
<dbReference type="CDD" id="cd12307">
    <property type="entry name" value="RRM_NIFK_like"/>
    <property type="match status" value="1"/>
</dbReference>
<dbReference type="AlphaFoldDB" id="A0AAN7T724"/>
<reference evidence="7 8" key="1">
    <citation type="submission" date="2023-08" db="EMBL/GenBank/DDBJ databases">
        <title>Black Yeasts Isolated from many extreme environments.</title>
        <authorList>
            <person name="Coleine C."/>
            <person name="Stajich J.E."/>
            <person name="Selbmann L."/>
        </authorList>
    </citation>
    <scope>NUCLEOTIDE SEQUENCE [LARGE SCALE GENOMIC DNA]</scope>
    <source>
        <strain evidence="7 8">CCFEE 5910</strain>
    </source>
</reference>
<keyword evidence="8" id="KW-1185">Reference proteome</keyword>
<dbReference type="InterPro" id="IPR000504">
    <property type="entry name" value="RRM_dom"/>
</dbReference>
<proteinExistence type="predicted"/>
<comment type="caution">
    <text evidence="7">The sequence shown here is derived from an EMBL/GenBank/DDBJ whole genome shotgun (WGS) entry which is preliminary data.</text>
</comment>
<feature type="compositionally biased region" description="Basic and acidic residues" evidence="5">
    <location>
        <begin position="125"/>
        <end position="141"/>
    </location>
</feature>
<dbReference type="SMART" id="SM00360">
    <property type="entry name" value="RRM"/>
    <property type="match status" value="1"/>
</dbReference>
<comment type="subcellular location">
    <subcellularLocation>
        <location evidence="1">Nucleus</location>
        <location evidence="1">Nucleolus</location>
    </subcellularLocation>
</comment>
<keyword evidence="2 4" id="KW-0694">RNA-binding</keyword>
<feature type="compositionally biased region" description="Basic and acidic residues" evidence="5">
    <location>
        <begin position="351"/>
        <end position="371"/>
    </location>
</feature>
<organism evidence="7 8">
    <name type="scientific">Lithohypha guttulata</name>
    <dbReference type="NCBI Taxonomy" id="1690604"/>
    <lineage>
        <taxon>Eukaryota</taxon>
        <taxon>Fungi</taxon>
        <taxon>Dikarya</taxon>
        <taxon>Ascomycota</taxon>
        <taxon>Pezizomycotina</taxon>
        <taxon>Eurotiomycetes</taxon>
        <taxon>Chaetothyriomycetidae</taxon>
        <taxon>Chaetothyriales</taxon>
        <taxon>Trichomeriaceae</taxon>
        <taxon>Lithohypha</taxon>
    </lineage>
</organism>
<protein>
    <submittedName>
        <fullName evidence="7">Nucleolar protein</fullName>
    </submittedName>
</protein>
<gene>
    <name evidence="7" type="primary">NOP15</name>
    <name evidence="7" type="ORF">LTR05_001115</name>
</gene>
<evidence type="ECO:0000256" key="4">
    <source>
        <dbReference type="PROSITE-ProRule" id="PRU00176"/>
    </source>
</evidence>
<evidence type="ECO:0000313" key="8">
    <source>
        <dbReference type="Proteomes" id="UP001309876"/>
    </source>
</evidence>
<dbReference type="InterPro" id="IPR012677">
    <property type="entry name" value="Nucleotide-bd_a/b_plait_sf"/>
</dbReference>
<feature type="compositionally biased region" description="Basic and acidic residues" evidence="5">
    <location>
        <begin position="422"/>
        <end position="436"/>
    </location>
</feature>